<keyword evidence="3" id="KW-1185">Reference proteome</keyword>
<protein>
    <submittedName>
        <fullName evidence="2">Uncharacterized protein</fullName>
    </submittedName>
</protein>
<dbReference type="RefSeq" id="XP_018985726.1">
    <property type="nucleotide sequence ID" value="XM_019128756.1"/>
</dbReference>
<proteinExistence type="predicted"/>
<organism evidence="2 3">
    <name type="scientific">Babjeviella inositovora NRRL Y-12698</name>
    <dbReference type="NCBI Taxonomy" id="984486"/>
    <lineage>
        <taxon>Eukaryota</taxon>
        <taxon>Fungi</taxon>
        <taxon>Dikarya</taxon>
        <taxon>Ascomycota</taxon>
        <taxon>Saccharomycotina</taxon>
        <taxon>Pichiomycetes</taxon>
        <taxon>Serinales incertae sedis</taxon>
        <taxon>Babjeviella</taxon>
    </lineage>
</organism>
<dbReference type="GeneID" id="30146609"/>
<feature type="compositionally biased region" description="Low complexity" evidence="1">
    <location>
        <begin position="44"/>
        <end position="55"/>
    </location>
</feature>
<feature type="region of interest" description="Disordered" evidence="1">
    <location>
        <begin position="42"/>
        <end position="75"/>
    </location>
</feature>
<name>A0A1E3QRY1_9ASCO</name>
<dbReference type="Proteomes" id="UP000094336">
    <property type="component" value="Unassembled WGS sequence"/>
</dbReference>
<gene>
    <name evidence="2" type="ORF">BABINDRAFT_161344</name>
</gene>
<accession>A0A1E3QRY1</accession>
<dbReference type="AlphaFoldDB" id="A0A1E3QRY1"/>
<reference evidence="3" key="1">
    <citation type="submission" date="2016-05" db="EMBL/GenBank/DDBJ databases">
        <title>Comparative genomics of biotechnologically important yeasts.</title>
        <authorList>
            <consortium name="DOE Joint Genome Institute"/>
            <person name="Riley R."/>
            <person name="Haridas S."/>
            <person name="Wolfe K.H."/>
            <person name="Lopes M.R."/>
            <person name="Hittinger C.T."/>
            <person name="Goker M."/>
            <person name="Salamov A."/>
            <person name="Wisecaver J."/>
            <person name="Long T.M."/>
            <person name="Aerts A.L."/>
            <person name="Barry K."/>
            <person name="Choi C."/>
            <person name="Clum A."/>
            <person name="Coughlan A.Y."/>
            <person name="Deshpande S."/>
            <person name="Douglass A.P."/>
            <person name="Hanson S.J."/>
            <person name="Klenk H.-P."/>
            <person name="Labutti K."/>
            <person name="Lapidus A."/>
            <person name="Lindquist E."/>
            <person name="Lipzen A."/>
            <person name="Meier-Kolthoff J.P."/>
            <person name="Ohm R.A."/>
            <person name="Otillar R.P."/>
            <person name="Pangilinan J."/>
            <person name="Peng Y."/>
            <person name="Rokas A."/>
            <person name="Rosa C.A."/>
            <person name="Scheuner C."/>
            <person name="Sibirny A.A."/>
            <person name="Slot J.C."/>
            <person name="Stielow J.B."/>
            <person name="Sun H."/>
            <person name="Kurtzman C.P."/>
            <person name="Blackwell M."/>
            <person name="Grigoriev I.V."/>
            <person name="Jeffries T.W."/>
        </authorList>
    </citation>
    <scope>NUCLEOTIDE SEQUENCE [LARGE SCALE GENOMIC DNA]</scope>
    <source>
        <strain evidence="3">NRRL Y-12698</strain>
    </source>
</reference>
<evidence type="ECO:0000313" key="2">
    <source>
        <dbReference type="EMBL" id="ODQ80398.1"/>
    </source>
</evidence>
<dbReference type="EMBL" id="KV454430">
    <property type="protein sequence ID" value="ODQ80398.1"/>
    <property type="molecule type" value="Genomic_DNA"/>
</dbReference>
<evidence type="ECO:0000256" key="1">
    <source>
        <dbReference type="SAM" id="MobiDB-lite"/>
    </source>
</evidence>
<sequence>MALIALGFFKQHKEPGSYQHVNQLYGHLAPQTLSFQSTNFRLPGSSSSCRRTGSRLQAMPNKPAASHAEQAKDWY</sequence>
<evidence type="ECO:0000313" key="3">
    <source>
        <dbReference type="Proteomes" id="UP000094336"/>
    </source>
</evidence>